<dbReference type="CDD" id="cd22408">
    <property type="entry name" value="KH-I_Vigilin_rpt4"/>
    <property type="match status" value="1"/>
</dbReference>
<feature type="domain" description="K Homology" evidence="5">
    <location>
        <begin position="1016"/>
        <end position="1093"/>
    </location>
</feature>
<dbReference type="InterPro" id="IPR004087">
    <property type="entry name" value="KH_dom"/>
</dbReference>
<feature type="domain" description="K Homology" evidence="5">
    <location>
        <begin position="1097"/>
        <end position="1182"/>
    </location>
</feature>
<sequence length="1407" mass="149874">MSTQLSAAQRMQLAHEQAQQQQEQQQQQQLPILTEDPFPVLVTADPFPSALPPPVAPLGPGPGPAAAEPKRQVDVSDESAFPSLGAPVSRNGGQHQHQHQWGAAALRAKQASTLSADGGNATLSSLSRASTPSQDAAAGSSTTAALNFYSTTVQLPNSAIHIAPPARTNVAGGPRNQGYFSNERREAPTTLGGVAKEVMRKHDGVQIDASSNRTLTTVILKARGPDAEARVERARTELLAWLEKKVSESVEVPKSLRALIIGSKGRTLKSITDSTGAHIQIPRDDELEQQQESTPTATDSADDDSLGPLISISISGSQSAVEAARAQILAIVRERTAKTTTRLADVPSELWALLSARVPQILERAGVVSSASTSADEVEGETAHTAASAPVKVDVPRRNAGRRGVDVVKDSGEEADAAMASSASAAAAGDKDKAVLVSGDKDLVKRVVSEIEAELAELRATVRPVTFPLPKRQHRFLVGSAIADRILRETGCAVEVPAAESQSEDVVVRGPGRETVKAMQMVMDLASAAPVESLDLFTAHRGPHDPREYATNLARYLIVRSRLRPIALASGTQIYLPRLDAIPTLPNAYLEIVGSTAEEGTTGAQGVAQARQAVIGEVRRLPPSVFETVEIDSLVHRHLIGRKGSKVRQYEKDHSVDVVFPPPESGRSDVLLVYTGEHFAGPEAKAALDQVKTALEALAGEFADLTTATVEIPTTLHGAVIGQGGTTLNAVIGEDKLVHVQFGDSDEVTVRGPKDEVERVCRELERITLDARNEEIVNSHVIEFEIPSEHVRHVVGKSGAGINKLREELGVRVDFGEQAAGKKTATSKVTIKGRKENAEEAQRRIRSLATRMADETTLSLPLPSSLDRGSLIGKQGTYLKRLEEKYDVRINFPRDGRKADDASSSAPSTPSSSEITIRGPSKGAKAAQGELVALIEYEKEHGNTSVFEVPVKALPRILGRGGAQINQIKDDTGVASVDVDQKSQEATTATITLRGTKSAIKKAREAIEAIANEVQDELRLELDIPREYHMTLIGSGGSNIRELIARCGGPSDARASGNTVRFPRQGDERQTVTITAPSAVATKIKEALEAEVASLASRVTWGVVVPNQNHAAVIGKGAQSLRDLQRKHGVKVIMPGWDEYATSAAPENQDELAEADERDIVKVLGPKEAVIAAAADLQAVKGRGGASGASTPAAHSVEVIVPRRLHAQVAQGGRFFRSLPSGTRVSHRGVKPPSSALKSRKPPAPPAANGTPALAGRIDDEVDASNGVGEETGLQFQLVPLLDAADATGEDADETIPWVVESRSQEDAEQVAEEIRRTLAKAQEASHVGWVTVPQGLMPRIVGRGGAGLDRLRATGVDVEVVGKRDANQLTLTGSPSAIDAAYDIIRELNAPRPPRRQRDQDYENDY</sequence>
<dbReference type="SUPFAM" id="SSF54791">
    <property type="entry name" value="Eukaryotic type KH-domain (KH-domain type I)"/>
    <property type="match status" value="9"/>
</dbReference>
<dbReference type="PANTHER" id="PTHR10288">
    <property type="entry name" value="KH DOMAIN CONTAINING RNA BINDING PROTEIN"/>
    <property type="match status" value="1"/>
</dbReference>
<feature type="domain" description="K Homology" evidence="5">
    <location>
        <begin position="623"/>
        <end position="703"/>
    </location>
</feature>
<feature type="compositionally biased region" description="Low complexity" evidence="4">
    <location>
        <begin position="92"/>
        <end position="105"/>
    </location>
</feature>
<dbReference type="PROSITE" id="PS50084">
    <property type="entry name" value="KH_TYPE_1"/>
    <property type="match status" value="9"/>
</dbReference>
<feature type="region of interest" description="Disordered" evidence="4">
    <location>
        <begin position="1"/>
        <end position="108"/>
    </location>
</feature>
<dbReference type="InterPro" id="IPR004088">
    <property type="entry name" value="KH_dom_type_1"/>
</dbReference>
<reference evidence="6 7" key="1">
    <citation type="submission" date="2020-11" db="EMBL/GenBank/DDBJ databases">
        <title>Kefir isolates.</title>
        <authorList>
            <person name="Marcisauskas S."/>
            <person name="Kim Y."/>
            <person name="Blasche S."/>
        </authorList>
    </citation>
    <scope>NUCLEOTIDE SEQUENCE [LARGE SCALE GENOMIC DNA]</scope>
    <source>
        <strain evidence="6 7">KR</strain>
    </source>
</reference>
<feature type="coiled-coil region" evidence="3">
    <location>
        <begin position="993"/>
        <end position="1020"/>
    </location>
</feature>
<feature type="compositionally biased region" description="Low complexity" evidence="4">
    <location>
        <begin position="12"/>
        <end position="30"/>
    </location>
</feature>
<evidence type="ECO:0000313" key="6">
    <source>
        <dbReference type="EMBL" id="KAG0665191.1"/>
    </source>
</evidence>
<feature type="region of interest" description="Disordered" evidence="4">
    <location>
        <begin position="893"/>
        <end position="922"/>
    </location>
</feature>
<keyword evidence="3" id="KW-0175">Coiled coil</keyword>
<dbReference type="GO" id="GO:0003723">
    <property type="term" value="F:RNA binding"/>
    <property type="evidence" value="ECO:0007669"/>
    <property type="project" value="UniProtKB-UniRule"/>
</dbReference>
<feature type="region of interest" description="Disordered" evidence="4">
    <location>
        <begin position="272"/>
        <end position="308"/>
    </location>
</feature>
<feature type="domain" description="K Homology" evidence="5">
    <location>
        <begin position="1325"/>
        <end position="1391"/>
    </location>
</feature>
<dbReference type="Proteomes" id="UP000777482">
    <property type="component" value="Unassembled WGS sequence"/>
</dbReference>
<evidence type="ECO:0000259" key="5">
    <source>
        <dbReference type="SMART" id="SM00322"/>
    </source>
</evidence>
<keyword evidence="1" id="KW-0677">Repeat</keyword>
<accession>A0A9P7B832</accession>
<dbReference type="CDD" id="cd22450">
    <property type="entry name" value="KH-I_ScSCP160_rpt5"/>
    <property type="match status" value="1"/>
</dbReference>
<gene>
    <name evidence="6" type="ORF">C6P46_000289</name>
</gene>
<feature type="domain" description="K Homology" evidence="5">
    <location>
        <begin position="778"/>
        <end position="850"/>
    </location>
</feature>
<name>A0A9P7B832_RHOMI</name>
<evidence type="ECO:0000256" key="3">
    <source>
        <dbReference type="SAM" id="Coils"/>
    </source>
</evidence>
<comment type="caution">
    <text evidence="6">The sequence shown here is derived from an EMBL/GenBank/DDBJ whole genome shotgun (WGS) entry which is preliminary data.</text>
</comment>
<dbReference type="Gene3D" id="3.30.1370.10">
    <property type="entry name" value="K Homology domain, type 1"/>
    <property type="match status" value="10"/>
</dbReference>
<feature type="domain" description="K Homology" evidence="5">
    <location>
        <begin position="704"/>
        <end position="769"/>
    </location>
</feature>
<protein>
    <recommendedName>
        <fullName evidence="5">K Homology domain-containing protein</fullName>
    </recommendedName>
</protein>
<organism evidence="6 7">
    <name type="scientific">Rhodotorula mucilaginosa</name>
    <name type="common">Yeast</name>
    <name type="synonym">Rhodotorula rubra</name>
    <dbReference type="NCBI Taxonomy" id="5537"/>
    <lineage>
        <taxon>Eukaryota</taxon>
        <taxon>Fungi</taxon>
        <taxon>Dikarya</taxon>
        <taxon>Basidiomycota</taxon>
        <taxon>Pucciniomycotina</taxon>
        <taxon>Microbotryomycetes</taxon>
        <taxon>Sporidiobolales</taxon>
        <taxon>Sporidiobolaceae</taxon>
        <taxon>Rhodotorula</taxon>
    </lineage>
</organism>
<dbReference type="SMART" id="SM00322">
    <property type="entry name" value="KH"/>
    <property type="match status" value="10"/>
</dbReference>
<feature type="domain" description="K Homology" evidence="5">
    <location>
        <begin position="941"/>
        <end position="1012"/>
    </location>
</feature>
<dbReference type="OrthoDB" id="10027144at2759"/>
<feature type="region of interest" description="Disordered" evidence="4">
    <location>
        <begin position="1218"/>
        <end position="1254"/>
    </location>
</feature>
<dbReference type="EMBL" id="PUHQ01000010">
    <property type="protein sequence ID" value="KAG0665191.1"/>
    <property type="molecule type" value="Genomic_DNA"/>
</dbReference>
<feature type="domain" description="K Homology" evidence="5">
    <location>
        <begin position="244"/>
        <end position="333"/>
    </location>
</feature>
<feature type="domain" description="K Homology" evidence="5">
    <location>
        <begin position="854"/>
        <end position="936"/>
    </location>
</feature>
<dbReference type="InterPro" id="IPR036612">
    <property type="entry name" value="KH_dom_type_1_sf"/>
</dbReference>
<feature type="domain" description="K Homology" evidence="5">
    <location>
        <begin position="461"/>
        <end position="527"/>
    </location>
</feature>
<dbReference type="Pfam" id="PF00013">
    <property type="entry name" value="KH_1"/>
    <property type="match status" value="7"/>
</dbReference>
<evidence type="ECO:0000256" key="2">
    <source>
        <dbReference type="PROSITE-ProRule" id="PRU00117"/>
    </source>
</evidence>
<proteinExistence type="predicted"/>
<feature type="compositionally biased region" description="Low complexity" evidence="4">
    <location>
        <begin position="902"/>
        <end position="913"/>
    </location>
</feature>
<keyword evidence="7" id="KW-1185">Reference proteome</keyword>
<evidence type="ECO:0000313" key="7">
    <source>
        <dbReference type="Proteomes" id="UP000777482"/>
    </source>
</evidence>
<keyword evidence="2" id="KW-0694">RNA-binding</keyword>
<evidence type="ECO:0000256" key="4">
    <source>
        <dbReference type="SAM" id="MobiDB-lite"/>
    </source>
</evidence>
<evidence type="ECO:0000256" key="1">
    <source>
        <dbReference type="ARBA" id="ARBA00022737"/>
    </source>
</evidence>
<dbReference type="CDD" id="cd00105">
    <property type="entry name" value="KH-I"/>
    <property type="match status" value="2"/>
</dbReference>
<feature type="compositionally biased region" description="Pro residues" evidence="4">
    <location>
        <begin position="49"/>
        <end position="63"/>
    </location>
</feature>